<dbReference type="OrthoDB" id="5497963at2"/>
<proteinExistence type="predicted"/>
<evidence type="ECO:0000313" key="1">
    <source>
        <dbReference type="EMBL" id="OFI34086.1"/>
    </source>
</evidence>
<evidence type="ECO:0008006" key="3">
    <source>
        <dbReference type="Google" id="ProtNLM"/>
    </source>
</evidence>
<protein>
    <recommendedName>
        <fullName evidence="3">Nucleotidyltransferase</fullName>
    </recommendedName>
</protein>
<dbReference type="Pfam" id="PF14907">
    <property type="entry name" value="NTP_transf_5"/>
    <property type="match status" value="1"/>
</dbReference>
<reference evidence="1 2" key="1">
    <citation type="submission" date="2016-09" db="EMBL/GenBank/DDBJ databases">
        <title>Alteromonas lipolytica, a new species isolated from sea water.</title>
        <authorList>
            <person name="Wu Y.-H."/>
            <person name="Cheng H."/>
            <person name="Xu X.-W."/>
        </authorList>
    </citation>
    <scope>NUCLEOTIDE SEQUENCE [LARGE SCALE GENOMIC DNA]</scope>
    <source>
        <strain evidence="1 2">JW12</strain>
    </source>
</reference>
<accession>A0A1E8FE96</accession>
<dbReference type="STRING" id="1856405.BFC17_21300"/>
<sequence>MLIPELIKKQICLLEVEGLSKNQWFRLFRVLRHKSLTASFYTRLVNKNKQHEIPLELHSAFLSAVTFSDAQKRQVDVQLQKLCELFAVSGIEFVMLKGAAYIASDTPNSSGRLMSDIDICVHRSDLSRTEKALKQVSWQVKELDNHDEKYYREWSHELPPYYHPFDGVSLDVHHTLYPPVSAKHIDIQKLFKESIVTNFGVKSPSPEWLVFHSAIHLIANEDVENGLRDLIDIYLLLTQGENKIDISALVFLFENSGFKTELSLLKQLLWDYFDYNLPLEASGHLQSGSFQYQLRLWAIRRAVCPESDFVANTNFRLARFINYVIGYSQKMPMSLLAKHLLFKGGRNIVKAILGDFYFRKNAT</sequence>
<evidence type="ECO:0000313" key="2">
    <source>
        <dbReference type="Proteomes" id="UP000176037"/>
    </source>
</evidence>
<keyword evidence="2" id="KW-1185">Reference proteome</keyword>
<comment type="caution">
    <text evidence="1">The sequence shown here is derived from an EMBL/GenBank/DDBJ whole genome shotgun (WGS) entry which is preliminary data.</text>
</comment>
<dbReference type="RefSeq" id="WP_070177014.1">
    <property type="nucleotide sequence ID" value="NZ_BMJR01000003.1"/>
</dbReference>
<dbReference type="AlphaFoldDB" id="A0A1E8FE96"/>
<name>A0A1E8FE96_9ALTE</name>
<dbReference type="InterPro" id="IPR039498">
    <property type="entry name" value="NTP_transf_5"/>
</dbReference>
<dbReference type="EMBL" id="MJIC01000014">
    <property type="protein sequence ID" value="OFI34086.1"/>
    <property type="molecule type" value="Genomic_DNA"/>
</dbReference>
<gene>
    <name evidence="1" type="ORF">BFC17_21300</name>
</gene>
<organism evidence="1 2">
    <name type="scientific">Alteromonas lipolytica</name>
    <dbReference type="NCBI Taxonomy" id="1856405"/>
    <lineage>
        <taxon>Bacteria</taxon>
        <taxon>Pseudomonadati</taxon>
        <taxon>Pseudomonadota</taxon>
        <taxon>Gammaproteobacteria</taxon>
        <taxon>Alteromonadales</taxon>
        <taxon>Alteromonadaceae</taxon>
        <taxon>Alteromonas/Salinimonas group</taxon>
        <taxon>Alteromonas</taxon>
    </lineage>
</organism>
<dbReference type="Proteomes" id="UP000176037">
    <property type="component" value="Unassembled WGS sequence"/>
</dbReference>